<keyword evidence="3 6" id="KW-0732">Signal</keyword>
<evidence type="ECO:0000313" key="8">
    <source>
        <dbReference type="EMBL" id="OEG20148.1"/>
    </source>
</evidence>
<keyword evidence="5" id="KW-0472">Membrane</keyword>
<keyword evidence="1" id="KW-0134">Cell wall</keyword>
<dbReference type="NCBIfam" id="TIGR01167">
    <property type="entry name" value="LPXTG_anchor"/>
    <property type="match status" value="1"/>
</dbReference>
<dbReference type="RefSeq" id="WP_069641466.1">
    <property type="nucleotide sequence ID" value="NZ_JAFBEZ010000008.1"/>
</dbReference>
<reference evidence="9" key="1">
    <citation type="submission" date="2016-09" db="EMBL/GenBank/DDBJ databases">
        <authorList>
            <person name="Gulvik C.A."/>
        </authorList>
    </citation>
    <scope>NUCLEOTIDE SEQUENCE [LARGE SCALE GENOMIC DNA]</scope>
    <source>
        <strain evidence="9">LMG 26676</strain>
    </source>
</reference>
<feature type="domain" description="Gram-positive cocci surface proteins LPxTG" evidence="7">
    <location>
        <begin position="63"/>
        <end position="98"/>
    </location>
</feature>
<evidence type="ECO:0000313" key="9">
    <source>
        <dbReference type="Proteomes" id="UP000094469"/>
    </source>
</evidence>
<protein>
    <recommendedName>
        <fullName evidence="7">Gram-positive cocci surface proteins LPxTG domain-containing protein</fullName>
    </recommendedName>
</protein>
<accession>A0A1E5H5A6</accession>
<evidence type="ECO:0000256" key="6">
    <source>
        <dbReference type="SAM" id="SignalP"/>
    </source>
</evidence>
<name>A0A1E5H5A6_9ENTE</name>
<comment type="caution">
    <text evidence="8">The sequence shown here is derived from an EMBL/GenBank/DDBJ whole genome shotgun (WGS) entry which is preliminary data.</text>
</comment>
<dbReference type="EMBL" id="MIKC01000042">
    <property type="protein sequence ID" value="OEG20148.1"/>
    <property type="molecule type" value="Genomic_DNA"/>
</dbReference>
<keyword evidence="4" id="KW-0572">Peptidoglycan-anchor</keyword>
<keyword evidence="2" id="KW-0964">Secreted</keyword>
<feature type="transmembrane region" description="Helical" evidence="5">
    <location>
        <begin position="72"/>
        <end position="88"/>
    </location>
</feature>
<dbReference type="InterPro" id="IPR019931">
    <property type="entry name" value="LPXTG_anchor"/>
</dbReference>
<keyword evidence="5" id="KW-0812">Transmembrane</keyword>
<evidence type="ECO:0000256" key="3">
    <source>
        <dbReference type="ARBA" id="ARBA00022729"/>
    </source>
</evidence>
<dbReference type="Proteomes" id="UP000094469">
    <property type="component" value="Unassembled WGS sequence"/>
</dbReference>
<keyword evidence="9" id="KW-1185">Reference proteome</keyword>
<evidence type="ECO:0000259" key="7">
    <source>
        <dbReference type="PROSITE" id="PS50847"/>
    </source>
</evidence>
<dbReference type="PROSITE" id="PS50847">
    <property type="entry name" value="GRAM_POS_ANCHORING"/>
    <property type="match status" value="1"/>
</dbReference>
<dbReference type="AlphaFoldDB" id="A0A1E5H5A6"/>
<keyword evidence="5" id="KW-1133">Transmembrane helix</keyword>
<proteinExistence type="predicted"/>
<evidence type="ECO:0000256" key="2">
    <source>
        <dbReference type="ARBA" id="ARBA00022525"/>
    </source>
</evidence>
<feature type="chain" id="PRO_5009178226" description="Gram-positive cocci surface proteins LPxTG domain-containing protein" evidence="6">
    <location>
        <begin position="24"/>
        <end position="98"/>
    </location>
</feature>
<organism evidence="8 9">
    <name type="scientific">Enterococcus ureilyticus</name>
    <dbReference type="NCBI Taxonomy" id="1131292"/>
    <lineage>
        <taxon>Bacteria</taxon>
        <taxon>Bacillati</taxon>
        <taxon>Bacillota</taxon>
        <taxon>Bacilli</taxon>
        <taxon>Lactobacillales</taxon>
        <taxon>Enterococcaceae</taxon>
        <taxon>Enterococcus</taxon>
    </lineage>
</organism>
<feature type="signal peptide" evidence="6">
    <location>
        <begin position="1"/>
        <end position="23"/>
    </location>
</feature>
<evidence type="ECO:0000256" key="4">
    <source>
        <dbReference type="ARBA" id="ARBA00023088"/>
    </source>
</evidence>
<gene>
    <name evidence="8" type="ORF">BCR24_09505</name>
</gene>
<sequence>MKKRVAIYLTFLLCLFSVQFCYAQEDSQVSRVIVDLTDIRPDFIDQDTTTSSFYPTDTKQAYLPKTGEKKNFFAFELGLTLCLFAILLRTTRNRLNKK</sequence>
<evidence type="ECO:0000256" key="1">
    <source>
        <dbReference type="ARBA" id="ARBA00022512"/>
    </source>
</evidence>
<dbReference type="STRING" id="1131292.BCR24_09505"/>
<dbReference type="OrthoDB" id="10000124at2"/>
<evidence type="ECO:0000256" key="5">
    <source>
        <dbReference type="SAM" id="Phobius"/>
    </source>
</evidence>